<sequence>MASQTYPAKDFLYFAQAFHHGEPEHRSYVIAVGSLDVVDRLARTERDQHPDHGVAVYRVTIDQPASDHIHLIYYHSSEMGEKWTDRHGTNLKHSILE</sequence>
<reference evidence="1" key="1">
    <citation type="submission" date="2016-10" db="EMBL/GenBank/DDBJ databases">
        <title>Sequence of Gallionella enrichment culture.</title>
        <authorList>
            <person name="Poehlein A."/>
            <person name="Muehling M."/>
            <person name="Daniel R."/>
        </authorList>
    </citation>
    <scope>NUCLEOTIDE SEQUENCE</scope>
</reference>
<comment type="caution">
    <text evidence="1">The sequence shown here is derived from an EMBL/GenBank/DDBJ whole genome shotgun (WGS) entry which is preliminary data.</text>
</comment>
<accession>A0A1J5RF47</accession>
<proteinExistence type="predicted"/>
<organism evidence="1">
    <name type="scientific">mine drainage metagenome</name>
    <dbReference type="NCBI Taxonomy" id="410659"/>
    <lineage>
        <taxon>unclassified sequences</taxon>
        <taxon>metagenomes</taxon>
        <taxon>ecological metagenomes</taxon>
    </lineage>
</organism>
<evidence type="ECO:0000313" key="1">
    <source>
        <dbReference type="EMBL" id="OIQ93994.1"/>
    </source>
</evidence>
<dbReference type="AlphaFoldDB" id="A0A1J5RF47"/>
<name>A0A1J5RF47_9ZZZZ</name>
<dbReference type="EMBL" id="MLJW01000195">
    <property type="protein sequence ID" value="OIQ93994.1"/>
    <property type="molecule type" value="Genomic_DNA"/>
</dbReference>
<gene>
    <name evidence="1" type="ORF">GALL_240000</name>
</gene>
<protein>
    <submittedName>
        <fullName evidence="1">Uncharacterized protein</fullName>
    </submittedName>
</protein>